<reference evidence="11 12" key="1">
    <citation type="submission" date="2019-02" db="EMBL/GenBank/DDBJ databases">
        <title>Deep-cultivation of Planctomycetes and their phenomic and genomic characterization uncovers novel biology.</title>
        <authorList>
            <person name="Wiegand S."/>
            <person name="Jogler M."/>
            <person name="Boedeker C."/>
            <person name="Pinto D."/>
            <person name="Vollmers J."/>
            <person name="Rivas-Marin E."/>
            <person name="Kohn T."/>
            <person name="Peeters S.H."/>
            <person name="Heuer A."/>
            <person name="Rast P."/>
            <person name="Oberbeckmann S."/>
            <person name="Bunk B."/>
            <person name="Jeske O."/>
            <person name="Meyerdierks A."/>
            <person name="Storesund J.E."/>
            <person name="Kallscheuer N."/>
            <person name="Luecker S."/>
            <person name="Lage O.M."/>
            <person name="Pohl T."/>
            <person name="Merkel B.J."/>
            <person name="Hornburger P."/>
            <person name="Mueller R.-W."/>
            <person name="Bruemmer F."/>
            <person name="Labrenz M."/>
            <person name="Spormann A.M."/>
            <person name="Op den Camp H."/>
            <person name="Overmann J."/>
            <person name="Amann R."/>
            <person name="Jetten M.S.M."/>
            <person name="Mascher T."/>
            <person name="Medema M.H."/>
            <person name="Devos D.P."/>
            <person name="Kaster A.-K."/>
            <person name="Ovreas L."/>
            <person name="Rohde M."/>
            <person name="Galperin M.Y."/>
            <person name="Jogler C."/>
        </authorList>
    </citation>
    <scope>NUCLEOTIDE SEQUENCE [LARGE SCALE GENOMIC DNA]</scope>
    <source>
        <strain evidence="11 12">KS4</strain>
    </source>
</reference>
<comment type="pathway">
    <text evidence="10">Lipid metabolism; phospholipid metabolism.</text>
</comment>
<evidence type="ECO:0000256" key="10">
    <source>
        <dbReference type="HAMAP-Rule" id="MF_01043"/>
    </source>
</evidence>
<comment type="subunit">
    <text evidence="10">Probably interacts with PlsX.</text>
</comment>
<evidence type="ECO:0000256" key="4">
    <source>
        <dbReference type="ARBA" id="ARBA00022692"/>
    </source>
</evidence>
<feature type="transmembrane region" description="Helical" evidence="10">
    <location>
        <begin position="91"/>
        <end position="113"/>
    </location>
</feature>
<comment type="catalytic activity">
    <reaction evidence="10">
        <text>an acyl phosphate + sn-glycerol 3-phosphate = a 1-acyl-sn-glycero-3-phosphate + phosphate</text>
        <dbReference type="Rhea" id="RHEA:34075"/>
        <dbReference type="ChEBI" id="CHEBI:43474"/>
        <dbReference type="ChEBI" id="CHEBI:57597"/>
        <dbReference type="ChEBI" id="CHEBI:57970"/>
        <dbReference type="ChEBI" id="CHEBI:59918"/>
        <dbReference type="EC" id="2.3.1.275"/>
    </reaction>
</comment>
<dbReference type="PANTHER" id="PTHR30309:SF0">
    <property type="entry name" value="GLYCEROL-3-PHOSPHATE ACYLTRANSFERASE-RELATED"/>
    <property type="match status" value="1"/>
</dbReference>
<dbReference type="Pfam" id="PF02660">
    <property type="entry name" value="G3P_acyltransf"/>
    <property type="match status" value="1"/>
</dbReference>
<keyword evidence="5 10" id="KW-1133">Transmembrane helix</keyword>
<organism evidence="11 12">
    <name type="scientific">Poriferisphaera corsica</name>
    <dbReference type="NCBI Taxonomy" id="2528020"/>
    <lineage>
        <taxon>Bacteria</taxon>
        <taxon>Pseudomonadati</taxon>
        <taxon>Planctomycetota</taxon>
        <taxon>Phycisphaerae</taxon>
        <taxon>Phycisphaerales</taxon>
        <taxon>Phycisphaeraceae</taxon>
        <taxon>Poriferisphaera</taxon>
    </lineage>
</organism>
<keyword evidence="12" id="KW-1185">Reference proteome</keyword>
<name>A0A517YXC9_9BACT</name>
<gene>
    <name evidence="10 11" type="primary">plsY</name>
    <name evidence="11" type="ORF">KS4_29610</name>
</gene>
<keyword evidence="3 10" id="KW-0808">Transferase</keyword>
<comment type="similarity">
    <text evidence="10">Belongs to the PlsY family.</text>
</comment>
<feature type="transmembrane region" description="Helical" evidence="10">
    <location>
        <begin position="57"/>
        <end position="79"/>
    </location>
</feature>
<dbReference type="EMBL" id="CP036425">
    <property type="protein sequence ID" value="QDU34885.1"/>
    <property type="molecule type" value="Genomic_DNA"/>
</dbReference>
<evidence type="ECO:0000256" key="7">
    <source>
        <dbReference type="ARBA" id="ARBA00023136"/>
    </source>
</evidence>
<dbReference type="HAMAP" id="MF_01043">
    <property type="entry name" value="PlsY"/>
    <property type="match status" value="1"/>
</dbReference>
<keyword evidence="7 10" id="KW-0472">Membrane</keyword>
<evidence type="ECO:0000256" key="1">
    <source>
        <dbReference type="ARBA" id="ARBA00022475"/>
    </source>
</evidence>
<dbReference type="UniPathway" id="UPA00085"/>
<dbReference type="GO" id="GO:0043772">
    <property type="term" value="F:acyl-phosphate glycerol-3-phosphate acyltransferase activity"/>
    <property type="evidence" value="ECO:0007669"/>
    <property type="project" value="UniProtKB-UniRule"/>
</dbReference>
<feature type="transmembrane region" description="Helical" evidence="10">
    <location>
        <begin position="125"/>
        <end position="149"/>
    </location>
</feature>
<evidence type="ECO:0000256" key="8">
    <source>
        <dbReference type="ARBA" id="ARBA00023209"/>
    </source>
</evidence>
<evidence type="ECO:0000313" key="12">
    <source>
        <dbReference type="Proteomes" id="UP000317369"/>
    </source>
</evidence>
<dbReference type="InterPro" id="IPR003811">
    <property type="entry name" value="G3P_acylTferase_PlsY"/>
</dbReference>
<dbReference type="Proteomes" id="UP000317369">
    <property type="component" value="Chromosome"/>
</dbReference>
<dbReference type="SMART" id="SM01207">
    <property type="entry name" value="G3P_acyltransf"/>
    <property type="match status" value="1"/>
</dbReference>
<evidence type="ECO:0000313" key="11">
    <source>
        <dbReference type="EMBL" id="QDU34885.1"/>
    </source>
</evidence>
<keyword evidence="6 10" id="KW-0443">Lipid metabolism</keyword>
<comment type="subcellular location">
    <subcellularLocation>
        <location evidence="10">Cell membrane</location>
        <topology evidence="10">Multi-pass membrane protein</topology>
    </subcellularLocation>
</comment>
<feature type="transmembrane region" description="Helical" evidence="10">
    <location>
        <begin position="6"/>
        <end position="28"/>
    </location>
</feature>
<keyword evidence="1 10" id="KW-1003">Cell membrane</keyword>
<accession>A0A517YXC9</accession>
<evidence type="ECO:0000256" key="5">
    <source>
        <dbReference type="ARBA" id="ARBA00022989"/>
    </source>
</evidence>
<dbReference type="NCBIfam" id="TIGR00023">
    <property type="entry name" value="glycerol-3-phosphate 1-O-acyltransferase PlsY"/>
    <property type="match status" value="1"/>
</dbReference>
<keyword evidence="8 10" id="KW-0594">Phospholipid biosynthesis</keyword>
<dbReference type="AlphaFoldDB" id="A0A517YXC9"/>
<protein>
    <recommendedName>
        <fullName evidence="10">Glycerol-3-phosphate acyltransferase</fullName>
    </recommendedName>
    <alternativeName>
        <fullName evidence="10">Acyl-PO4 G3P acyltransferase</fullName>
    </alternativeName>
    <alternativeName>
        <fullName evidence="10">Acyl-phosphate--glycerol-3-phosphate acyltransferase</fullName>
    </alternativeName>
    <alternativeName>
        <fullName evidence="10">G3P acyltransferase</fullName>
        <shortName evidence="10">GPAT</shortName>
        <ecNumber evidence="10">2.3.1.275</ecNumber>
    </alternativeName>
    <alternativeName>
        <fullName evidence="10">Lysophosphatidic acid synthase</fullName>
        <shortName evidence="10">LPA synthase</shortName>
    </alternativeName>
</protein>
<dbReference type="GO" id="GO:0008654">
    <property type="term" value="P:phospholipid biosynthetic process"/>
    <property type="evidence" value="ECO:0007669"/>
    <property type="project" value="UniProtKB-UniRule"/>
</dbReference>
<evidence type="ECO:0000256" key="3">
    <source>
        <dbReference type="ARBA" id="ARBA00022679"/>
    </source>
</evidence>
<keyword evidence="11" id="KW-0012">Acyltransferase</keyword>
<feature type="transmembrane region" description="Helical" evidence="10">
    <location>
        <begin position="155"/>
        <end position="178"/>
    </location>
</feature>
<evidence type="ECO:0000256" key="6">
    <source>
        <dbReference type="ARBA" id="ARBA00023098"/>
    </source>
</evidence>
<dbReference type="EC" id="2.3.1.275" evidence="10"/>
<dbReference type="GO" id="GO:0005886">
    <property type="term" value="C:plasma membrane"/>
    <property type="evidence" value="ECO:0007669"/>
    <property type="project" value="UniProtKB-SubCell"/>
</dbReference>
<dbReference type="KEGG" id="pcor:KS4_29610"/>
<comment type="function">
    <text evidence="10">Catalyzes the transfer of an acyl group from acyl-phosphate (acyl-PO(4)) to glycerol-3-phosphate (G3P) to form lysophosphatidic acid (LPA). This enzyme utilizes acyl-phosphate as fatty acyl donor, but not acyl-CoA or acyl-ACP.</text>
</comment>
<sequence>MMSEETMYWIIWLIGGYLCGSVPFGLLIGRLKGVDVREHGSKNIGATNTGRVLGKKWGILCFLLDVLKGCVPVLGYGIWSGLSGGEDLSVLAQLMWLGIAVVAVCGHMFPVWLRFKGGKGVATGLGVLLGFWPILTVAGLIAAITWLVVVNMTAYVSLASVLAAGLLPAVSIGLTFAFGGSWQNAMVFGLLTGALAGAVIIKHRSNITRLKAGEENKVGWGLKGKKLKTLSDN</sequence>
<dbReference type="PANTHER" id="PTHR30309">
    <property type="entry name" value="INNER MEMBRANE PROTEIN YGIH"/>
    <property type="match status" value="1"/>
</dbReference>
<keyword evidence="2 10" id="KW-0444">Lipid biosynthesis</keyword>
<proteinExistence type="inferred from homology"/>
<evidence type="ECO:0000256" key="2">
    <source>
        <dbReference type="ARBA" id="ARBA00022516"/>
    </source>
</evidence>
<feature type="transmembrane region" description="Helical" evidence="10">
    <location>
        <begin position="185"/>
        <end position="201"/>
    </location>
</feature>
<keyword evidence="9 10" id="KW-1208">Phospholipid metabolism</keyword>
<keyword evidence="4 10" id="KW-0812">Transmembrane</keyword>
<evidence type="ECO:0000256" key="9">
    <source>
        <dbReference type="ARBA" id="ARBA00023264"/>
    </source>
</evidence>